<dbReference type="FunFam" id="1.10.12.10:FF:000004">
    <property type="entry name" value="Delta3,5-delta2,4-dienoyl-CoA isomerase"/>
    <property type="match status" value="1"/>
</dbReference>
<comment type="pathway">
    <text evidence="1">Lipid metabolism; fatty acid beta-oxidation.</text>
</comment>
<dbReference type="InterPro" id="IPR014748">
    <property type="entry name" value="Enoyl-CoA_hydra_C"/>
</dbReference>
<evidence type="ECO:0000313" key="7">
    <source>
        <dbReference type="Proteomes" id="UP000501600"/>
    </source>
</evidence>
<dbReference type="SUPFAM" id="SSF52096">
    <property type="entry name" value="ClpP/crotonase"/>
    <property type="match status" value="1"/>
</dbReference>
<dbReference type="NCBIfam" id="NF004794">
    <property type="entry name" value="PRK06142.1"/>
    <property type="match status" value="1"/>
</dbReference>
<protein>
    <submittedName>
        <fullName evidence="6">Crotonase/enoyl-CoA hydratase family protein</fullName>
    </submittedName>
</protein>
<dbReference type="Pfam" id="PF00378">
    <property type="entry name" value="ECH_1"/>
    <property type="match status" value="1"/>
</dbReference>
<sequence length="283" mass="31652">MAKSEYECFDVEIENNIAHIRLNRPEKLNSMNKAFWNDLPEIVEDIDQNARARVIVISSTGRHFSAGMDLSVFAPDPDNKIDGADKHVVAEMFRSNVRRIQHSFNALEEARIPVLFALHGGVIGGAIDMVTAGDIRWCTKDAFFCIQETNIGMTADVGTFPRLQRYIPEGWVKEMAYTGRRIDAAKAKEIGLVNDVFETQEECLAYVMQTAKEIASKSPLAVTGCKVLINYGRDHNTTDTLDYIGVWNAGMFPPSHIQEAVAAMGEKREADFPDLLPLRKTPM</sequence>
<keyword evidence="4" id="KW-0443">Lipid metabolism</keyword>
<dbReference type="AlphaFoldDB" id="A0A6H2DL08"/>
<dbReference type="RefSeq" id="WP_168818876.1">
    <property type="nucleotide sequence ID" value="NZ_CP051217.1"/>
</dbReference>
<evidence type="ECO:0000256" key="5">
    <source>
        <dbReference type="ARBA" id="ARBA00023235"/>
    </source>
</evidence>
<dbReference type="UniPathway" id="UPA00659"/>
<dbReference type="Gene3D" id="1.10.12.10">
    <property type="entry name" value="Lyase 2-enoyl-coa Hydratase, Chain A, domain 2"/>
    <property type="match status" value="1"/>
</dbReference>
<organism evidence="6 7">
    <name type="scientific">Parasphingorhabdus halotolerans</name>
    <dbReference type="NCBI Taxonomy" id="2725558"/>
    <lineage>
        <taxon>Bacteria</taxon>
        <taxon>Pseudomonadati</taxon>
        <taxon>Pseudomonadota</taxon>
        <taxon>Alphaproteobacteria</taxon>
        <taxon>Sphingomonadales</taxon>
        <taxon>Sphingomonadaceae</taxon>
        <taxon>Parasphingorhabdus</taxon>
    </lineage>
</organism>
<dbReference type="GO" id="GO:0006635">
    <property type="term" value="P:fatty acid beta-oxidation"/>
    <property type="evidence" value="ECO:0007669"/>
    <property type="project" value="UniProtKB-UniPathway"/>
</dbReference>
<keyword evidence="3" id="KW-0276">Fatty acid metabolism</keyword>
<dbReference type="KEGG" id="phao:HF685_06850"/>
<evidence type="ECO:0000313" key="6">
    <source>
        <dbReference type="EMBL" id="QJB69034.1"/>
    </source>
</evidence>
<evidence type="ECO:0000256" key="4">
    <source>
        <dbReference type="ARBA" id="ARBA00023098"/>
    </source>
</evidence>
<dbReference type="PANTHER" id="PTHR43149">
    <property type="entry name" value="ENOYL-COA HYDRATASE"/>
    <property type="match status" value="1"/>
</dbReference>
<reference evidence="6 7" key="1">
    <citation type="submission" date="2020-04" db="EMBL/GenBank/DDBJ databases">
        <title>Genome sequence for Sphingorhabdus sp. strain M1.</title>
        <authorList>
            <person name="Park S.-J."/>
        </authorList>
    </citation>
    <scope>NUCLEOTIDE SEQUENCE [LARGE SCALE GENOMIC DNA]</scope>
    <source>
        <strain evidence="6 7">JK6</strain>
    </source>
</reference>
<keyword evidence="7" id="KW-1185">Reference proteome</keyword>
<dbReference type="Proteomes" id="UP000501600">
    <property type="component" value="Chromosome"/>
</dbReference>
<keyword evidence="5" id="KW-0413">Isomerase</keyword>
<dbReference type="InterPro" id="IPR029045">
    <property type="entry name" value="ClpP/crotonase-like_dom_sf"/>
</dbReference>
<dbReference type="GO" id="GO:0016853">
    <property type="term" value="F:isomerase activity"/>
    <property type="evidence" value="ECO:0007669"/>
    <property type="project" value="UniProtKB-KW"/>
</dbReference>
<proteinExistence type="inferred from homology"/>
<evidence type="ECO:0000256" key="1">
    <source>
        <dbReference type="ARBA" id="ARBA00005005"/>
    </source>
</evidence>
<dbReference type="CDD" id="cd06558">
    <property type="entry name" value="crotonase-like"/>
    <property type="match status" value="1"/>
</dbReference>
<dbReference type="EMBL" id="CP051217">
    <property type="protein sequence ID" value="QJB69034.1"/>
    <property type="molecule type" value="Genomic_DNA"/>
</dbReference>
<evidence type="ECO:0000256" key="3">
    <source>
        <dbReference type="ARBA" id="ARBA00022832"/>
    </source>
</evidence>
<dbReference type="Gene3D" id="3.90.226.10">
    <property type="entry name" value="2-enoyl-CoA Hydratase, Chain A, domain 1"/>
    <property type="match status" value="1"/>
</dbReference>
<dbReference type="InterPro" id="IPR001753">
    <property type="entry name" value="Enoyl-CoA_hydra/iso"/>
</dbReference>
<comment type="similarity">
    <text evidence="2">Belongs to the enoyl-CoA hydratase/isomerase family.</text>
</comment>
<evidence type="ECO:0000256" key="2">
    <source>
        <dbReference type="ARBA" id="ARBA00005254"/>
    </source>
</evidence>
<accession>A0A6H2DL08</accession>
<dbReference type="InterPro" id="IPR045002">
    <property type="entry name" value="Ech1-like"/>
</dbReference>
<name>A0A6H2DL08_9SPHN</name>
<gene>
    <name evidence="6" type="ORF">HF685_06850</name>
</gene>